<comment type="similarity">
    <text evidence="3">Belongs to the gas vesicle GvpF/GvpL family.</text>
</comment>
<dbReference type="Proteomes" id="UP000002724">
    <property type="component" value="Chromosome"/>
</dbReference>
<reference evidence="4 5" key="1">
    <citation type="submission" date="2008-06" db="EMBL/GenBank/DDBJ databases">
        <title>Complete sequence of Pelodictyon phaeoclathratiforme BU-1.</title>
        <authorList>
            <consortium name="US DOE Joint Genome Institute"/>
            <person name="Lucas S."/>
            <person name="Copeland A."/>
            <person name="Lapidus A."/>
            <person name="Glavina del Rio T."/>
            <person name="Dalin E."/>
            <person name="Tice H."/>
            <person name="Bruce D."/>
            <person name="Goodwin L."/>
            <person name="Pitluck S."/>
            <person name="Schmutz J."/>
            <person name="Larimer F."/>
            <person name="Land M."/>
            <person name="Hauser L."/>
            <person name="Kyrpides N."/>
            <person name="Mikhailova N."/>
            <person name="Liu Z."/>
            <person name="Li T."/>
            <person name="Zhao F."/>
            <person name="Overmann J."/>
            <person name="Bryant D.A."/>
            <person name="Richardson P."/>
        </authorList>
    </citation>
    <scope>NUCLEOTIDE SEQUENCE [LARGE SCALE GENOMIC DNA]</scope>
    <source>
        <strain evidence="5">DSM 5477 / BU-1</strain>
    </source>
</reference>
<sequence>MPLIIYAIFDSINYIDSFSSYVDAISLKSKIKLEIISTSTLSAIVSRTTDEKKQACQNDVMIYATIIGDIAAKYSILPMRYGSIVSSPFDVTELLKNHNETFVTIIKKITDKEEYSLRILYSHQDKEKNNIEDLFDLPQNVPDILHGNTDSKKYLLNKYIKHLSEEKRLQYIDKIQSIVACNLQKITDLIVYNKQTTTGFIVDAVFMIERSKKSELLDLVIQMQTLFSEHNVVLSGPWPPYNFSNINIG</sequence>
<evidence type="ECO:0000256" key="1">
    <source>
        <dbReference type="ARBA" id="ARBA00022987"/>
    </source>
</evidence>
<dbReference type="PANTHER" id="PTHR36852">
    <property type="entry name" value="PROTEIN GVPL 2"/>
    <property type="match status" value="1"/>
</dbReference>
<dbReference type="HOGENOM" id="CLU_065736_3_0_10"/>
<dbReference type="GO" id="GO:0031411">
    <property type="term" value="C:gas vesicle"/>
    <property type="evidence" value="ECO:0007669"/>
    <property type="project" value="UniProtKB-SubCell"/>
</dbReference>
<dbReference type="AlphaFoldDB" id="B4SBI0"/>
<evidence type="ECO:0000313" key="5">
    <source>
        <dbReference type="Proteomes" id="UP000002724"/>
    </source>
</evidence>
<dbReference type="GO" id="GO:0031412">
    <property type="term" value="P:gas vesicle organization"/>
    <property type="evidence" value="ECO:0007669"/>
    <property type="project" value="InterPro"/>
</dbReference>
<dbReference type="RefSeq" id="WP_012508521.1">
    <property type="nucleotide sequence ID" value="NC_011060.1"/>
</dbReference>
<protein>
    <submittedName>
        <fullName evidence="4">Gas vesicle synthesis GvpLGvpF</fullName>
    </submittedName>
</protein>
<dbReference type="OrthoDB" id="598329at2"/>
<evidence type="ECO:0000313" key="4">
    <source>
        <dbReference type="EMBL" id="ACF44034.1"/>
    </source>
</evidence>
<dbReference type="Pfam" id="PF06386">
    <property type="entry name" value="GvpL_GvpF"/>
    <property type="match status" value="1"/>
</dbReference>
<evidence type="ECO:0000256" key="2">
    <source>
        <dbReference type="ARBA" id="ARBA00035108"/>
    </source>
</evidence>
<dbReference type="EMBL" id="CP001110">
    <property type="protein sequence ID" value="ACF44034.1"/>
    <property type="molecule type" value="Genomic_DNA"/>
</dbReference>
<dbReference type="KEGG" id="pph:Ppha_1802"/>
<dbReference type="PANTHER" id="PTHR36852:SF1">
    <property type="entry name" value="PROTEIN GVPL 2"/>
    <property type="match status" value="1"/>
</dbReference>
<name>B4SBI0_PELPB</name>
<proteinExistence type="inferred from homology"/>
<keyword evidence="1" id="KW-0304">Gas vesicle</keyword>
<dbReference type="STRING" id="324925.Ppha_1802"/>
<comment type="subcellular location">
    <subcellularLocation>
        <location evidence="2">Gas vesicle</location>
    </subcellularLocation>
</comment>
<dbReference type="InterPro" id="IPR009430">
    <property type="entry name" value="GvpL/GvpF"/>
</dbReference>
<keyword evidence="5" id="KW-1185">Reference proteome</keyword>
<gene>
    <name evidence="4" type="ordered locus">Ppha_1802</name>
</gene>
<organism evidence="4 5">
    <name type="scientific">Pelodictyon phaeoclathratiforme (strain DSM 5477 / BU-1)</name>
    <dbReference type="NCBI Taxonomy" id="324925"/>
    <lineage>
        <taxon>Bacteria</taxon>
        <taxon>Pseudomonadati</taxon>
        <taxon>Chlorobiota</taxon>
        <taxon>Chlorobiia</taxon>
        <taxon>Chlorobiales</taxon>
        <taxon>Chlorobiaceae</taxon>
        <taxon>Chlorobium/Pelodictyon group</taxon>
        <taxon>Pelodictyon</taxon>
    </lineage>
</organism>
<accession>B4SBI0</accession>
<evidence type="ECO:0000256" key="3">
    <source>
        <dbReference type="ARBA" id="ARBA00035643"/>
    </source>
</evidence>